<dbReference type="Proteomes" id="UP000789342">
    <property type="component" value="Unassembled WGS sequence"/>
</dbReference>
<reference evidence="2" key="1">
    <citation type="submission" date="2021-06" db="EMBL/GenBank/DDBJ databases">
        <authorList>
            <person name="Kallberg Y."/>
            <person name="Tangrot J."/>
            <person name="Rosling A."/>
        </authorList>
    </citation>
    <scope>NUCLEOTIDE SEQUENCE</scope>
    <source>
        <strain evidence="2">CL551</strain>
    </source>
</reference>
<feature type="non-terminal residue" evidence="2">
    <location>
        <position position="67"/>
    </location>
</feature>
<evidence type="ECO:0000313" key="2">
    <source>
        <dbReference type="EMBL" id="CAG8746575.1"/>
    </source>
</evidence>
<proteinExistence type="predicted"/>
<comment type="caution">
    <text evidence="2">The sequence shown here is derived from an EMBL/GenBank/DDBJ whole genome shotgun (WGS) entry which is preliminary data.</text>
</comment>
<gene>
    <name evidence="2" type="ORF">AMORRO_LOCUS15085</name>
</gene>
<feature type="compositionally biased region" description="Basic and acidic residues" evidence="1">
    <location>
        <begin position="54"/>
        <end position="67"/>
    </location>
</feature>
<feature type="region of interest" description="Disordered" evidence="1">
    <location>
        <begin position="44"/>
        <end position="67"/>
    </location>
</feature>
<dbReference type="EMBL" id="CAJVPV010033240">
    <property type="protein sequence ID" value="CAG8746575.1"/>
    <property type="molecule type" value="Genomic_DNA"/>
</dbReference>
<accession>A0A9N9IQ06</accession>
<organism evidence="2 3">
    <name type="scientific">Acaulospora morrowiae</name>
    <dbReference type="NCBI Taxonomy" id="94023"/>
    <lineage>
        <taxon>Eukaryota</taxon>
        <taxon>Fungi</taxon>
        <taxon>Fungi incertae sedis</taxon>
        <taxon>Mucoromycota</taxon>
        <taxon>Glomeromycotina</taxon>
        <taxon>Glomeromycetes</taxon>
        <taxon>Diversisporales</taxon>
        <taxon>Acaulosporaceae</taxon>
        <taxon>Acaulospora</taxon>
    </lineage>
</organism>
<evidence type="ECO:0000256" key="1">
    <source>
        <dbReference type="SAM" id="MobiDB-lite"/>
    </source>
</evidence>
<sequence>MAESKEINATQAESFSETIEEIALRHKKELKELNSQITSLRKTITKGDKKRKKEVQNEIKKLEEDLR</sequence>
<protein>
    <submittedName>
        <fullName evidence="2">18767_t:CDS:1</fullName>
    </submittedName>
</protein>
<keyword evidence="3" id="KW-1185">Reference proteome</keyword>
<name>A0A9N9IQ06_9GLOM</name>
<evidence type="ECO:0000313" key="3">
    <source>
        <dbReference type="Proteomes" id="UP000789342"/>
    </source>
</evidence>
<dbReference type="AlphaFoldDB" id="A0A9N9IQ06"/>